<feature type="domain" description="AB hydrolase-1" evidence="2">
    <location>
        <begin position="23"/>
        <end position="133"/>
    </location>
</feature>
<protein>
    <submittedName>
        <fullName evidence="3">Alpha/beta fold hydrolase</fullName>
    </submittedName>
</protein>
<dbReference type="Gene3D" id="3.40.50.1820">
    <property type="entry name" value="alpha/beta hydrolase"/>
    <property type="match status" value="1"/>
</dbReference>
<dbReference type="InterPro" id="IPR050266">
    <property type="entry name" value="AB_hydrolase_sf"/>
</dbReference>
<organism evidence="3 4">
    <name type="scientific">Streptomyces mauvecolor</name>
    <dbReference type="NCBI Taxonomy" id="58345"/>
    <lineage>
        <taxon>Bacteria</taxon>
        <taxon>Bacillati</taxon>
        <taxon>Actinomycetota</taxon>
        <taxon>Actinomycetes</taxon>
        <taxon>Kitasatosporales</taxon>
        <taxon>Streptomycetaceae</taxon>
        <taxon>Streptomyces</taxon>
    </lineage>
</organism>
<name>A0ABV9UHV9_9ACTN</name>
<keyword evidence="3" id="KW-0378">Hydrolase</keyword>
<gene>
    <name evidence="3" type="ORF">ACFPFX_10020</name>
</gene>
<dbReference type="PRINTS" id="PR00111">
    <property type="entry name" value="ABHYDROLASE"/>
</dbReference>
<dbReference type="SUPFAM" id="SSF53474">
    <property type="entry name" value="alpha/beta-Hydrolases"/>
    <property type="match status" value="1"/>
</dbReference>
<dbReference type="EMBL" id="JBHSIZ010000009">
    <property type="protein sequence ID" value="MFC4956635.1"/>
    <property type="molecule type" value="Genomic_DNA"/>
</dbReference>
<sequence>MELTVPVKDGEVRAEDTGGEGPPLVLLHPGVAASGVWDPVMPALTGRRVIRYDARGFGRSPAPTAQYSLSADLLAVLDHFEVDRAVLVGSSMGGATALSLALDAPARVAGLALFCPGVTGAPALESPELMAQIGELAQKGDMEGMVDLTLRTWGAAGTGGDPEAAAQVRAAIPGWFTNLGRQIPDAGAFDRLGEITAPCLLALGELDQTEVIRCNEEMAARIPGCRLVRLADSDHFPSLREPDRVARLTLELYDSAG</sequence>
<dbReference type="RefSeq" id="WP_344380015.1">
    <property type="nucleotide sequence ID" value="NZ_BAAASQ010000034.1"/>
</dbReference>
<dbReference type="InterPro" id="IPR000073">
    <property type="entry name" value="AB_hydrolase_1"/>
</dbReference>
<keyword evidence="4" id="KW-1185">Reference proteome</keyword>
<feature type="region of interest" description="Disordered" evidence="1">
    <location>
        <begin position="1"/>
        <end position="20"/>
    </location>
</feature>
<reference evidence="4" key="1">
    <citation type="journal article" date="2019" name="Int. J. Syst. Evol. Microbiol.">
        <title>The Global Catalogue of Microorganisms (GCM) 10K type strain sequencing project: providing services to taxonomists for standard genome sequencing and annotation.</title>
        <authorList>
            <consortium name="The Broad Institute Genomics Platform"/>
            <consortium name="The Broad Institute Genome Sequencing Center for Infectious Disease"/>
            <person name="Wu L."/>
            <person name="Ma J."/>
        </authorList>
    </citation>
    <scope>NUCLEOTIDE SEQUENCE [LARGE SCALE GENOMIC DNA]</scope>
    <source>
        <strain evidence="4">CCM 7224</strain>
    </source>
</reference>
<dbReference type="InterPro" id="IPR029058">
    <property type="entry name" value="AB_hydrolase_fold"/>
</dbReference>
<evidence type="ECO:0000313" key="4">
    <source>
        <dbReference type="Proteomes" id="UP001595834"/>
    </source>
</evidence>
<proteinExistence type="predicted"/>
<accession>A0ABV9UHV9</accession>
<evidence type="ECO:0000256" key="1">
    <source>
        <dbReference type="SAM" id="MobiDB-lite"/>
    </source>
</evidence>
<dbReference type="PANTHER" id="PTHR43798">
    <property type="entry name" value="MONOACYLGLYCEROL LIPASE"/>
    <property type="match status" value="1"/>
</dbReference>
<comment type="caution">
    <text evidence="3">The sequence shown here is derived from an EMBL/GenBank/DDBJ whole genome shotgun (WGS) entry which is preliminary data.</text>
</comment>
<dbReference type="GO" id="GO:0016787">
    <property type="term" value="F:hydrolase activity"/>
    <property type="evidence" value="ECO:0007669"/>
    <property type="project" value="UniProtKB-KW"/>
</dbReference>
<evidence type="ECO:0000259" key="2">
    <source>
        <dbReference type="Pfam" id="PF00561"/>
    </source>
</evidence>
<dbReference type="Proteomes" id="UP001595834">
    <property type="component" value="Unassembled WGS sequence"/>
</dbReference>
<dbReference type="Pfam" id="PF00561">
    <property type="entry name" value="Abhydrolase_1"/>
    <property type="match status" value="1"/>
</dbReference>
<evidence type="ECO:0000313" key="3">
    <source>
        <dbReference type="EMBL" id="MFC4956635.1"/>
    </source>
</evidence>